<keyword evidence="3" id="KW-1185">Reference proteome</keyword>
<evidence type="ECO:0000313" key="2">
    <source>
        <dbReference type="EMBL" id="OUQ33787.1"/>
    </source>
</evidence>
<reference evidence="2 3" key="1">
    <citation type="journal article" date="2018" name="BMC Genomics">
        <title>Whole genome sequencing and function prediction of 133 gut anaerobes isolated from chicken caecum in pure cultures.</title>
        <authorList>
            <person name="Medvecky M."/>
            <person name="Cejkova D."/>
            <person name="Polansky O."/>
            <person name="Karasova D."/>
            <person name="Kubasova T."/>
            <person name="Cizek A."/>
            <person name="Rychlik I."/>
        </authorList>
    </citation>
    <scope>NUCLEOTIDE SEQUENCE [LARGE SCALE GENOMIC DNA]</scope>
    <source>
        <strain evidence="2 3">An13</strain>
    </source>
</reference>
<dbReference type="InterPro" id="IPR029052">
    <property type="entry name" value="Metallo-depent_PP-like"/>
</dbReference>
<dbReference type="InterPro" id="IPR050126">
    <property type="entry name" value="Ap4A_hydrolase"/>
</dbReference>
<gene>
    <name evidence="2" type="ORF">B5E75_08745</name>
</gene>
<dbReference type="Gene3D" id="3.60.21.10">
    <property type="match status" value="1"/>
</dbReference>
<dbReference type="GO" id="GO:0016791">
    <property type="term" value="F:phosphatase activity"/>
    <property type="evidence" value="ECO:0007669"/>
    <property type="project" value="TreeGrafter"/>
</dbReference>
<dbReference type="Proteomes" id="UP000195305">
    <property type="component" value="Unassembled WGS sequence"/>
</dbReference>
<dbReference type="GO" id="GO:0008803">
    <property type="term" value="F:bis(5'-nucleosyl)-tetraphosphatase (symmetrical) activity"/>
    <property type="evidence" value="ECO:0007669"/>
    <property type="project" value="TreeGrafter"/>
</dbReference>
<dbReference type="PANTHER" id="PTHR42850">
    <property type="entry name" value="METALLOPHOSPHOESTERASE"/>
    <property type="match status" value="1"/>
</dbReference>
<dbReference type="GO" id="GO:0110154">
    <property type="term" value="P:RNA decapping"/>
    <property type="evidence" value="ECO:0007669"/>
    <property type="project" value="TreeGrafter"/>
</dbReference>
<evidence type="ECO:0000313" key="3">
    <source>
        <dbReference type="Proteomes" id="UP000195305"/>
    </source>
</evidence>
<dbReference type="RefSeq" id="WP_087358446.1">
    <property type="nucleotide sequence ID" value="NZ_NFLJ01000024.1"/>
</dbReference>
<evidence type="ECO:0000259" key="1">
    <source>
        <dbReference type="Pfam" id="PF00149"/>
    </source>
</evidence>
<dbReference type="OrthoDB" id="9779903at2"/>
<dbReference type="InterPro" id="IPR004843">
    <property type="entry name" value="Calcineurin-like_PHP"/>
</dbReference>
<dbReference type="GO" id="GO:0005737">
    <property type="term" value="C:cytoplasm"/>
    <property type="evidence" value="ECO:0007669"/>
    <property type="project" value="TreeGrafter"/>
</dbReference>
<protein>
    <recommendedName>
        <fullName evidence="1">Calcineurin-like phosphoesterase domain-containing protein</fullName>
    </recommendedName>
</protein>
<sequence>MAYIYAISDIHGRYDLLKNVVDEWVRFENGDQLILVGDYIDGDCHGNSCLTLQYIYQLQVAYPQQVIVLQGNHEEWLLSFLEDRETYLDTHIDMSFSTLESFTGEDEMTSIYQRASAYHQDRFSIIEDMYHQCRELICQKHASVMNWLKHLPYYYENDHQIFVHAGIEVIDYQPELWKQVSTVNTYLMKYPASQGQFYKKVIAGHIGTHQVTHQSDFHQICCLGDFIYLDSSVITTQFLNVLQYDCQTCRYQGLIKKNQQWQTYDIAHFNK</sequence>
<dbReference type="AlphaFoldDB" id="A0A1Y4SV72"/>
<dbReference type="SUPFAM" id="SSF56300">
    <property type="entry name" value="Metallo-dependent phosphatases"/>
    <property type="match status" value="1"/>
</dbReference>
<feature type="domain" description="Calcineurin-like phosphoesterase" evidence="1">
    <location>
        <begin position="4"/>
        <end position="117"/>
    </location>
</feature>
<dbReference type="EMBL" id="NFLJ01000024">
    <property type="protein sequence ID" value="OUQ33787.1"/>
    <property type="molecule type" value="Genomic_DNA"/>
</dbReference>
<name>A0A1Y4SV72_9FIRM</name>
<comment type="caution">
    <text evidence="2">The sequence shown here is derived from an EMBL/GenBank/DDBJ whole genome shotgun (WGS) entry which is preliminary data.</text>
</comment>
<dbReference type="PANTHER" id="PTHR42850:SF4">
    <property type="entry name" value="ZINC-DEPENDENT ENDOPOLYPHOSPHATASE"/>
    <property type="match status" value="1"/>
</dbReference>
<dbReference type="Pfam" id="PF00149">
    <property type="entry name" value="Metallophos"/>
    <property type="match status" value="1"/>
</dbReference>
<organism evidence="2 3">
    <name type="scientific">Massilimicrobiota timonensis</name>
    <dbReference type="NCBI Taxonomy" id="1776392"/>
    <lineage>
        <taxon>Bacteria</taxon>
        <taxon>Bacillati</taxon>
        <taxon>Bacillota</taxon>
        <taxon>Erysipelotrichia</taxon>
        <taxon>Erysipelotrichales</taxon>
        <taxon>Erysipelotrichaceae</taxon>
        <taxon>Massilimicrobiota</taxon>
    </lineage>
</organism>
<proteinExistence type="predicted"/>
<accession>A0A1Y4SV72</accession>